<comment type="caution">
    <text evidence="5">The sequence shown here is derived from an EMBL/GenBank/DDBJ whole genome shotgun (WGS) entry which is preliminary data.</text>
</comment>
<dbReference type="EMBL" id="JBHRUH010000011">
    <property type="protein sequence ID" value="MFC3291588.1"/>
    <property type="molecule type" value="Genomic_DNA"/>
</dbReference>
<dbReference type="InterPro" id="IPR022478">
    <property type="entry name" value="ABC_transptr_sub-bd_PQQ"/>
</dbReference>
<evidence type="ECO:0000256" key="2">
    <source>
        <dbReference type="ARBA" id="ARBA00022729"/>
    </source>
</evidence>
<dbReference type="InterPro" id="IPR028081">
    <property type="entry name" value="Leu-bd"/>
</dbReference>
<sequence length="402" mass="44717">MMRRACRRAAGLVMGWLLATAATLAAAQSELQPFTFGYVGLADDPRYSEARLENRFQGEPWGRPIAGAKVAIKESRFPGMAAGVEFGLNEQLVADSQAAIEAVRQLQGNGHRFVLLDLPGPTTAEVADAFAGEEMVLFNVSASDDRLRGQACQANLMHTLPSHAMQNDALAQFLLSRQWSEVLVLVGQEEADRKLADSFARSAKRFGLDIVDEREFLLGNNPRQREQNNPRLLTSGIDYDVVYVADTQGEFARELSYQTQLPRPVVGSGGLVPQAWHWAWQRHGARQLNNRLEELAGRHMTGHDWAAWIAIKAVVEAVQRQKTSQFAPLRDYLVSDDIVLDGFKGYRMGFRDWNGQLRQPILLGSGNWVVARAPFEGFLHQTNALDTLGFDPRESKCKLADN</sequence>
<keyword evidence="2 3" id="KW-0732">Signal</keyword>
<keyword evidence="6" id="KW-1185">Reference proteome</keyword>
<dbReference type="InterPro" id="IPR051010">
    <property type="entry name" value="BCAA_transport"/>
</dbReference>
<dbReference type="PANTHER" id="PTHR30483">
    <property type="entry name" value="LEUCINE-SPECIFIC-BINDING PROTEIN"/>
    <property type="match status" value="1"/>
</dbReference>
<dbReference type="NCBIfam" id="TIGR03863">
    <property type="entry name" value="PQQ_ABC_bind"/>
    <property type="match status" value="1"/>
</dbReference>
<evidence type="ECO:0000256" key="1">
    <source>
        <dbReference type="ARBA" id="ARBA00010062"/>
    </source>
</evidence>
<dbReference type="Proteomes" id="UP001595640">
    <property type="component" value="Unassembled WGS sequence"/>
</dbReference>
<evidence type="ECO:0000313" key="5">
    <source>
        <dbReference type="EMBL" id="MFC3291588.1"/>
    </source>
</evidence>
<accession>A0ABV7M004</accession>
<feature type="signal peptide" evidence="3">
    <location>
        <begin position="1"/>
        <end position="25"/>
    </location>
</feature>
<dbReference type="SUPFAM" id="SSF53822">
    <property type="entry name" value="Periplasmic binding protein-like I"/>
    <property type="match status" value="1"/>
</dbReference>
<feature type="chain" id="PRO_5047381178" evidence="3">
    <location>
        <begin position="26"/>
        <end position="402"/>
    </location>
</feature>
<evidence type="ECO:0000259" key="4">
    <source>
        <dbReference type="Pfam" id="PF13458"/>
    </source>
</evidence>
<dbReference type="CDD" id="cd06268">
    <property type="entry name" value="PBP1_ABC_transporter_LIVBP-like"/>
    <property type="match status" value="1"/>
</dbReference>
<comment type="similarity">
    <text evidence="1">Belongs to the leucine-binding protein family.</text>
</comment>
<dbReference type="InterPro" id="IPR028082">
    <property type="entry name" value="Peripla_BP_I"/>
</dbReference>
<dbReference type="Pfam" id="PF13458">
    <property type="entry name" value="Peripla_BP_6"/>
    <property type="match status" value="1"/>
</dbReference>
<name>A0ABV7M004_9GAMM</name>
<evidence type="ECO:0000256" key="3">
    <source>
        <dbReference type="SAM" id="SignalP"/>
    </source>
</evidence>
<dbReference type="PANTHER" id="PTHR30483:SF6">
    <property type="entry name" value="PERIPLASMIC BINDING PROTEIN OF ABC TRANSPORTER FOR NATURAL AMINO ACIDS"/>
    <property type="match status" value="1"/>
</dbReference>
<reference evidence="6" key="1">
    <citation type="journal article" date="2019" name="Int. J. Syst. Evol. Microbiol.">
        <title>The Global Catalogue of Microorganisms (GCM) 10K type strain sequencing project: providing services to taxonomists for standard genome sequencing and annotation.</title>
        <authorList>
            <consortium name="The Broad Institute Genomics Platform"/>
            <consortium name="The Broad Institute Genome Sequencing Center for Infectious Disease"/>
            <person name="Wu L."/>
            <person name="Ma J."/>
        </authorList>
    </citation>
    <scope>NUCLEOTIDE SEQUENCE [LARGE SCALE GENOMIC DNA]</scope>
    <source>
        <strain evidence="6">KCTC 12847</strain>
    </source>
</reference>
<gene>
    <name evidence="5" type="ORF">ACFOEI_05870</name>
</gene>
<dbReference type="Gene3D" id="3.40.50.2300">
    <property type="match status" value="2"/>
</dbReference>
<feature type="domain" description="Leucine-binding protein" evidence="4">
    <location>
        <begin position="95"/>
        <end position="220"/>
    </location>
</feature>
<proteinExistence type="inferred from homology"/>
<evidence type="ECO:0000313" key="6">
    <source>
        <dbReference type="Proteomes" id="UP001595640"/>
    </source>
</evidence>
<organism evidence="5 6">
    <name type="scientific">Modicisalibacter luteus</name>
    <dbReference type="NCBI Taxonomy" id="453962"/>
    <lineage>
        <taxon>Bacteria</taxon>
        <taxon>Pseudomonadati</taxon>
        <taxon>Pseudomonadota</taxon>
        <taxon>Gammaproteobacteria</taxon>
        <taxon>Oceanospirillales</taxon>
        <taxon>Halomonadaceae</taxon>
        <taxon>Modicisalibacter</taxon>
    </lineage>
</organism>
<protein>
    <submittedName>
        <fullName evidence="5">ABC transporter substrate-binding protein</fullName>
    </submittedName>
</protein>
<dbReference type="RefSeq" id="WP_019018933.1">
    <property type="nucleotide sequence ID" value="NZ_BMXD01000005.1"/>
</dbReference>